<dbReference type="InterPro" id="IPR036390">
    <property type="entry name" value="WH_DNA-bd_sf"/>
</dbReference>
<dbReference type="Pfam" id="PF08279">
    <property type="entry name" value="HTH_11"/>
    <property type="match status" value="1"/>
</dbReference>
<dbReference type="InterPro" id="IPR036388">
    <property type="entry name" value="WH-like_DNA-bd_sf"/>
</dbReference>
<dbReference type="InterPro" id="IPR051534">
    <property type="entry name" value="CBASS_pafABC_assoc_protein"/>
</dbReference>
<dbReference type="InterPro" id="IPR013196">
    <property type="entry name" value="HTH_11"/>
</dbReference>
<accession>A0A849BUP0</accession>
<dbReference type="RefSeq" id="WP_067520304.1">
    <property type="nucleotide sequence ID" value="NZ_JABELX010000001.1"/>
</dbReference>
<feature type="domain" description="WYL" evidence="2">
    <location>
        <begin position="142"/>
        <end position="206"/>
    </location>
</feature>
<evidence type="ECO:0000313" key="4">
    <source>
        <dbReference type="Proteomes" id="UP000586827"/>
    </source>
</evidence>
<name>A0A849BUP0_9NOCA</name>
<dbReference type="EMBL" id="JABELX010000001">
    <property type="protein sequence ID" value="NNH68586.1"/>
    <property type="molecule type" value="Genomic_DNA"/>
</dbReference>
<dbReference type="AlphaFoldDB" id="A0A849BUP0"/>
<evidence type="ECO:0000313" key="3">
    <source>
        <dbReference type="EMBL" id="NNH68586.1"/>
    </source>
</evidence>
<dbReference type="InterPro" id="IPR026881">
    <property type="entry name" value="WYL_dom"/>
</dbReference>
<keyword evidence="4" id="KW-1185">Reference proteome</keyword>
<dbReference type="Pfam" id="PF13280">
    <property type="entry name" value="WYL"/>
    <property type="match status" value="1"/>
</dbReference>
<comment type="caution">
    <text evidence="3">The sequence shown here is derived from an EMBL/GenBank/DDBJ whole genome shotgun (WGS) entry which is preliminary data.</text>
</comment>
<reference evidence="3 4" key="1">
    <citation type="submission" date="2020-05" db="EMBL/GenBank/DDBJ databases">
        <title>MicrobeNet Type strains.</title>
        <authorList>
            <person name="Nicholson A.C."/>
        </authorList>
    </citation>
    <scope>NUCLEOTIDE SEQUENCE [LARGE SCALE GENOMIC DNA]</scope>
    <source>
        <strain evidence="3 4">JCM 3224</strain>
    </source>
</reference>
<sequence>MNRTDRLYALVEDLRAVSPRLRTARELAQRYEVSVRTIERDIGALQQAGIPIYADVGRRGGYALDKTMSLPPLNFTPSEIVALAVALERSRGAPFEAAGRSALRKMMAAISERNAIATRDLAARVRLLDPPEQQQVPEIPSIIERAIEAGRAVRIGYLDRFGATSEREVEPMALLDGPNGWYIVAWCHLRGESRCFRLDRIRTATMTDLPIVDRTVDGHISDADGRRLRLRLVGL</sequence>
<evidence type="ECO:0000259" key="2">
    <source>
        <dbReference type="Pfam" id="PF13280"/>
    </source>
</evidence>
<evidence type="ECO:0000259" key="1">
    <source>
        <dbReference type="Pfam" id="PF08279"/>
    </source>
</evidence>
<dbReference type="PANTHER" id="PTHR34580:SF3">
    <property type="entry name" value="PROTEIN PAFB"/>
    <property type="match status" value="1"/>
</dbReference>
<protein>
    <submittedName>
        <fullName evidence="3">YafY family transcriptional regulator</fullName>
    </submittedName>
</protein>
<dbReference type="SUPFAM" id="SSF46785">
    <property type="entry name" value="Winged helix' DNA-binding domain"/>
    <property type="match status" value="1"/>
</dbReference>
<feature type="domain" description="Helix-turn-helix type 11" evidence="1">
    <location>
        <begin position="6"/>
        <end position="62"/>
    </location>
</feature>
<dbReference type="Gene3D" id="1.10.10.10">
    <property type="entry name" value="Winged helix-like DNA-binding domain superfamily/Winged helix DNA-binding domain"/>
    <property type="match status" value="1"/>
</dbReference>
<dbReference type="PANTHER" id="PTHR34580">
    <property type="match status" value="1"/>
</dbReference>
<dbReference type="Proteomes" id="UP000586827">
    <property type="component" value="Unassembled WGS sequence"/>
</dbReference>
<organism evidence="3 4">
    <name type="scientific">Nocardia uniformis</name>
    <dbReference type="NCBI Taxonomy" id="53432"/>
    <lineage>
        <taxon>Bacteria</taxon>
        <taxon>Bacillati</taxon>
        <taxon>Actinomycetota</taxon>
        <taxon>Actinomycetes</taxon>
        <taxon>Mycobacteriales</taxon>
        <taxon>Nocardiaceae</taxon>
        <taxon>Nocardia</taxon>
    </lineage>
</organism>
<dbReference type="PROSITE" id="PS52050">
    <property type="entry name" value="WYL"/>
    <property type="match status" value="1"/>
</dbReference>
<gene>
    <name evidence="3" type="ORF">HLB23_01595</name>
</gene>
<proteinExistence type="predicted"/>